<feature type="transmembrane region" description="Helical" evidence="6">
    <location>
        <begin position="253"/>
        <end position="273"/>
    </location>
</feature>
<evidence type="ECO:0000256" key="5">
    <source>
        <dbReference type="SAM" id="MobiDB-lite"/>
    </source>
</evidence>
<protein>
    <submittedName>
        <fullName evidence="7">Putative RTA1 domain protein</fullName>
    </submittedName>
</protein>
<feature type="transmembrane region" description="Helical" evidence="6">
    <location>
        <begin position="134"/>
        <end position="154"/>
    </location>
</feature>
<evidence type="ECO:0000256" key="3">
    <source>
        <dbReference type="ARBA" id="ARBA00022989"/>
    </source>
</evidence>
<feature type="region of interest" description="Disordered" evidence="5">
    <location>
        <begin position="289"/>
        <end position="314"/>
    </location>
</feature>
<evidence type="ECO:0000313" key="7">
    <source>
        <dbReference type="EMBL" id="KAF2766153.1"/>
    </source>
</evidence>
<evidence type="ECO:0000256" key="1">
    <source>
        <dbReference type="ARBA" id="ARBA00004141"/>
    </source>
</evidence>
<keyword evidence="4 6" id="KW-0472">Membrane</keyword>
<proteinExistence type="predicted"/>
<feature type="compositionally biased region" description="Polar residues" evidence="5">
    <location>
        <begin position="289"/>
        <end position="302"/>
    </location>
</feature>
<dbReference type="Proteomes" id="UP000799436">
    <property type="component" value="Unassembled WGS sequence"/>
</dbReference>
<keyword evidence="3 6" id="KW-1133">Transmembrane helix</keyword>
<accession>A0A6G1KZP2</accession>
<dbReference type="OrthoDB" id="1844152at2759"/>
<evidence type="ECO:0000256" key="6">
    <source>
        <dbReference type="SAM" id="Phobius"/>
    </source>
</evidence>
<evidence type="ECO:0000256" key="2">
    <source>
        <dbReference type="ARBA" id="ARBA00022692"/>
    </source>
</evidence>
<feature type="transmembrane region" description="Helical" evidence="6">
    <location>
        <begin position="92"/>
        <end position="113"/>
    </location>
</feature>
<dbReference type="InterPro" id="IPR007568">
    <property type="entry name" value="RTA1"/>
</dbReference>
<keyword evidence="2 6" id="KW-0812">Transmembrane</keyword>
<sequence length="332" mass="36137">MQPYYKPVGTNLCTIETCSLNLAYVRYLPSLAGNEFFVVLFAVLAAVQLVLGIRHRAWRFMVAMIIGCIGEIFGYAARCGMHYQPFSEEPFMIYLICLAIAPAFLSAAIYFCLDGIMTVFGAEASRFQPRTYSFIFITCDAIALVLQGIGGALSATATTLQGIERGIDVIIAGLYWQVFSMTLFIALVLEYAWVVWRKRGEVASESAKVRPSGCFRAYVACLSLAVLFIYTRCAFRIAELSDGFGSALANDEVLLMVFEGAMVSTAVVLLSICHPGIAMRGQSQVRDSDSLASTGSVTSLQTDPRLDTQSSKKGFSVSISSTRSSMSDIANV</sequence>
<dbReference type="PANTHER" id="PTHR31465">
    <property type="entry name" value="PROTEIN RTA1-RELATED"/>
    <property type="match status" value="1"/>
</dbReference>
<feature type="transmembrane region" description="Helical" evidence="6">
    <location>
        <begin position="174"/>
        <end position="196"/>
    </location>
</feature>
<organism evidence="7 8">
    <name type="scientific">Teratosphaeria nubilosa</name>
    <dbReference type="NCBI Taxonomy" id="161662"/>
    <lineage>
        <taxon>Eukaryota</taxon>
        <taxon>Fungi</taxon>
        <taxon>Dikarya</taxon>
        <taxon>Ascomycota</taxon>
        <taxon>Pezizomycotina</taxon>
        <taxon>Dothideomycetes</taxon>
        <taxon>Dothideomycetidae</taxon>
        <taxon>Mycosphaerellales</taxon>
        <taxon>Teratosphaeriaceae</taxon>
        <taxon>Teratosphaeria</taxon>
    </lineage>
</organism>
<feature type="transmembrane region" description="Helical" evidence="6">
    <location>
        <begin position="36"/>
        <end position="53"/>
    </location>
</feature>
<feature type="transmembrane region" description="Helical" evidence="6">
    <location>
        <begin position="60"/>
        <end position="77"/>
    </location>
</feature>
<dbReference type="PANTHER" id="PTHR31465:SF9">
    <property type="entry name" value="SPHINGOID LONG-CHAIN BASE TRANSPORTER RSB1"/>
    <property type="match status" value="1"/>
</dbReference>
<dbReference type="GO" id="GO:0005886">
    <property type="term" value="C:plasma membrane"/>
    <property type="evidence" value="ECO:0007669"/>
    <property type="project" value="TreeGrafter"/>
</dbReference>
<dbReference type="AlphaFoldDB" id="A0A6G1KZP2"/>
<evidence type="ECO:0000313" key="8">
    <source>
        <dbReference type="Proteomes" id="UP000799436"/>
    </source>
</evidence>
<gene>
    <name evidence="7" type="ORF">EJ03DRAFT_318104</name>
</gene>
<name>A0A6G1KZP2_9PEZI</name>
<dbReference type="Pfam" id="PF04479">
    <property type="entry name" value="RTA1"/>
    <property type="match status" value="1"/>
</dbReference>
<evidence type="ECO:0000256" key="4">
    <source>
        <dbReference type="ARBA" id="ARBA00023136"/>
    </source>
</evidence>
<dbReference type="GO" id="GO:0000324">
    <property type="term" value="C:fungal-type vacuole"/>
    <property type="evidence" value="ECO:0007669"/>
    <property type="project" value="TreeGrafter"/>
</dbReference>
<keyword evidence="8" id="KW-1185">Reference proteome</keyword>
<comment type="subcellular location">
    <subcellularLocation>
        <location evidence="1">Membrane</location>
        <topology evidence="1">Multi-pass membrane protein</topology>
    </subcellularLocation>
</comment>
<reference evidence="7" key="1">
    <citation type="journal article" date="2020" name="Stud. Mycol.">
        <title>101 Dothideomycetes genomes: a test case for predicting lifestyles and emergence of pathogens.</title>
        <authorList>
            <person name="Haridas S."/>
            <person name="Albert R."/>
            <person name="Binder M."/>
            <person name="Bloem J."/>
            <person name="Labutti K."/>
            <person name="Salamov A."/>
            <person name="Andreopoulos B."/>
            <person name="Baker S."/>
            <person name="Barry K."/>
            <person name="Bills G."/>
            <person name="Bluhm B."/>
            <person name="Cannon C."/>
            <person name="Castanera R."/>
            <person name="Culley D."/>
            <person name="Daum C."/>
            <person name="Ezra D."/>
            <person name="Gonzalez J."/>
            <person name="Henrissat B."/>
            <person name="Kuo A."/>
            <person name="Liang C."/>
            <person name="Lipzen A."/>
            <person name="Lutzoni F."/>
            <person name="Magnuson J."/>
            <person name="Mondo S."/>
            <person name="Nolan M."/>
            <person name="Ohm R."/>
            <person name="Pangilinan J."/>
            <person name="Park H.-J."/>
            <person name="Ramirez L."/>
            <person name="Alfaro M."/>
            <person name="Sun H."/>
            <person name="Tritt A."/>
            <person name="Yoshinaga Y."/>
            <person name="Zwiers L.-H."/>
            <person name="Turgeon B."/>
            <person name="Goodwin S."/>
            <person name="Spatafora J."/>
            <person name="Crous P."/>
            <person name="Grigoriev I."/>
        </authorList>
    </citation>
    <scope>NUCLEOTIDE SEQUENCE</scope>
    <source>
        <strain evidence="7">CBS 116005</strain>
    </source>
</reference>
<feature type="transmembrane region" description="Helical" evidence="6">
    <location>
        <begin position="217"/>
        <end position="238"/>
    </location>
</feature>
<dbReference type="EMBL" id="ML995876">
    <property type="protein sequence ID" value="KAF2766153.1"/>
    <property type="molecule type" value="Genomic_DNA"/>
</dbReference>